<keyword evidence="5 12" id="KW-0808">Transferase</keyword>
<proteinExistence type="inferred from homology"/>
<keyword evidence="4" id="KW-0963">Cytoplasm</keyword>
<dbReference type="Proteomes" id="UP000290365">
    <property type="component" value="Chromosome"/>
</dbReference>
<dbReference type="KEGG" id="kbs:EPA93_36330"/>
<keyword evidence="8" id="KW-0067">ATP-binding</keyword>
<keyword evidence="7 12" id="KW-0418">Kinase</keyword>
<name>A0A4P6JZG2_KTERU</name>
<dbReference type="SUPFAM" id="SSF53633">
    <property type="entry name" value="Carbamate kinase-like"/>
    <property type="match status" value="1"/>
</dbReference>
<evidence type="ECO:0000256" key="8">
    <source>
        <dbReference type="ARBA" id="ARBA00022840"/>
    </source>
</evidence>
<evidence type="ECO:0000256" key="2">
    <source>
        <dbReference type="ARBA" id="ARBA00007614"/>
    </source>
</evidence>
<evidence type="ECO:0000256" key="3">
    <source>
        <dbReference type="ARBA" id="ARBA00012899"/>
    </source>
</evidence>
<keyword evidence="9" id="KW-0665">Pyrimidine biosynthesis</keyword>
<evidence type="ECO:0000313" key="13">
    <source>
        <dbReference type="Proteomes" id="UP000290365"/>
    </source>
</evidence>
<keyword evidence="13" id="KW-1185">Reference proteome</keyword>
<dbReference type="GO" id="GO:0033862">
    <property type="term" value="F:UMP kinase activity"/>
    <property type="evidence" value="ECO:0007669"/>
    <property type="project" value="UniProtKB-EC"/>
</dbReference>
<sequence length="234" mass="26421">MALDYTETHVLKLGGSLFYPHDGLAISYIQQFAQFIRQQVAERKVRYFIFVGGGLIARQYRDAGRQILGHGVDDEDLDWLGIHATRLNAHLLRTVFRDIAHPNIIKDYSVIQKPEKPIVIASGWKPGWSTDYPAVILAKDYRVSSIIKLSNIDYVYDKDPRTSSDARPFEHLSWSEYRTMIDAEWKPGSNAPFDPIASEQAAELGITVKLVNGTKFANLEKALKGEPFIGTVIE</sequence>
<organism evidence="12 13">
    <name type="scientific">Ktedonosporobacter rubrisoli</name>
    <dbReference type="NCBI Taxonomy" id="2509675"/>
    <lineage>
        <taxon>Bacteria</taxon>
        <taxon>Bacillati</taxon>
        <taxon>Chloroflexota</taxon>
        <taxon>Ktedonobacteria</taxon>
        <taxon>Ktedonobacterales</taxon>
        <taxon>Ktedonosporobacteraceae</taxon>
        <taxon>Ktedonosporobacter</taxon>
    </lineage>
</organism>
<dbReference type="PANTHER" id="PTHR42833:SF4">
    <property type="entry name" value="URIDYLATE KINASE PUMPKIN, CHLOROPLASTIC"/>
    <property type="match status" value="1"/>
</dbReference>
<reference evidence="12 13" key="1">
    <citation type="submission" date="2019-01" db="EMBL/GenBank/DDBJ databases">
        <title>Ktedonosporobacter rubrisoli SCAWS-G2.</title>
        <authorList>
            <person name="Huang Y."/>
            <person name="Yan B."/>
        </authorList>
    </citation>
    <scope>NUCLEOTIDE SEQUENCE [LARGE SCALE GENOMIC DNA]</scope>
    <source>
        <strain evidence="12 13">SCAWS-G2</strain>
    </source>
</reference>
<dbReference type="EMBL" id="CP035758">
    <property type="protein sequence ID" value="QBD81149.1"/>
    <property type="molecule type" value="Genomic_DNA"/>
</dbReference>
<dbReference type="GO" id="GO:0006225">
    <property type="term" value="P:UDP biosynthetic process"/>
    <property type="evidence" value="ECO:0007669"/>
    <property type="project" value="TreeGrafter"/>
</dbReference>
<dbReference type="InterPro" id="IPR001048">
    <property type="entry name" value="Asp/Glu/Uridylate_kinase"/>
</dbReference>
<evidence type="ECO:0000256" key="4">
    <source>
        <dbReference type="ARBA" id="ARBA00022490"/>
    </source>
</evidence>
<keyword evidence="6" id="KW-0547">Nucleotide-binding</keyword>
<dbReference type="InterPro" id="IPR011818">
    <property type="entry name" value="Uridylate_kinase_arch/spir"/>
</dbReference>
<dbReference type="RefSeq" id="WP_129892210.1">
    <property type="nucleotide sequence ID" value="NZ_CP035758.1"/>
</dbReference>
<protein>
    <recommendedName>
        <fullName evidence="3">UMP kinase</fullName>
        <ecNumber evidence="3">2.7.4.22</ecNumber>
    </recommendedName>
    <alternativeName>
        <fullName evidence="10">Uridine monophosphate kinase</fullName>
    </alternativeName>
</protein>
<evidence type="ECO:0000256" key="5">
    <source>
        <dbReference type="ARBA" id="ARBA00022679"/>
    </source>
</evidence>
<evidence type="ECO:0000313" key="12">
    <source>
        <dbReference type="EMBL" id="QBD81149.1"/>
    </source>
</evidence>
<dbReference type="AlphaFoldDB" id="A0A4P6JZG2"/>
<evidence type="ECO:0000256" key="10">
    <source>
        <dbReference type="ARBA" id="ARBA00032092"/>
    </source>
</evidence>
<evidence type="ECO:0000256" key="1">
    <source>
        <dbReference type="ARBA" id="ARBA00004791"/>
    </source>
</evidence>
<evidence type="ECO:0000259" key="11">
    <source>
        <dbReference type="Pfam" id="PF00696"/>
    </source>
</evidence>
<evidence type="ECO:0000256" key="9">
    <source>
        <dbReference type="ARBA" id="ARBA00022975"/>
    </source>
</evidence>
<dbReference type="PANTHER" id="PTHR42833">
    <property type="entry name" value="URIDYLATE KINASE"/>
    <property type="match status" value="1"/>
</dbReference>
<dbReference type="Gene3D" id="3.40.1160.10">
    <property type="entry name" value="Acetylglutamate kinase-like"/>
    <property type="match status" value="1"/>
</dbReference>
<gene>
    <name evidence="12" type="ORF">EPA93_36330</name>
</gene>
<comment type="similarity">
    <text evidence="2">Belongs to the UMP kinase family.</text>
</comment>
<dbReference type="InterPro" id="IPR036393">
    <property type="entry name" value="AceGlu_kinase-like_sf"/>
</dbReference>
<accession>A0A4P6JZG2</accession>
<dbReference type="GO" id="GO:0005524">
    <property type="term" value="F:ATP binding"/>
    <property type="evidence" value="ECO:0007669"/>
    <property type="project" value="UniProtKB-KW"/>
</dbReference>
<dbReference type="EC" id="2.7.4.22" evidence="3"/>
<dbReference type="Pfam" id="PF00696">
    <property type="entry name" value="AA_kinase"/>
    <property type="match status" value="1"/>
</dbReference>
<feature type="domain" description="Aspartate/glutamate/uridylate kinase" evidence="11">
    <location>
        <begin position="9"/>
        <end position="212"/>
    </location>
</feature>
<evidence type="ECO:0000256" key="7">
    <source>
        <dbReference type="ARBA" id="ARBA00022777"/>
    </source>
</evidence>
<dbReference type="NCBIfam" id="TIGR02076">
    <property type="entry name" value="pyrH_arch"/>
    <property type="match status" value="1"/>
</dbReference>
<evidence type="ECO:0000256" key="6">
    <source>
        <dbReference type="ARBA" id="ARBA00022741"/>
    </source>
</evidence>
<dbReference type="OrthoDB" id="155173at2"/>
<comment type="pathway">
    <text evidence="1">Pyrimidine metabolism; CTP biosynthesis via de novo pathway; UDP from UMP (UMPK route): step 1/1.</text>
</comment>